<evidence type="ECO:0000313" key="3">
    <source>
        <dbReference type="Proteomes" id="UP001596109"/>
    </source>
</evidence>
<sequence>MIKNKKLLYFAFIPFLLSMALSFPFPHKNPYGEAVVSAFNIPIKTVNGFHYIGVLSLLLLIVSLYLLVKSLKKYRVRSVMMAILVAVFAPLFLVNLFQKTIATGIYAISYESDKSVCTFEMKNEATLHGKCELPFENFSSKTTQFNIEFYERYPFEDNIQMESLMNNGAPYAVTLSGKERKRVIIETDIDVSQMENHIEWGNARFVSIIIKSGDRTRKL</sequence>
<proteinExistence type="predicted"/>
<accession>A0ABW0TSR4</accession>
<comment type="caution">
    <text evidence="2">The sequence shown here is derived from an EMBL/GenBank/DDBJ whole genome shotgun (WGS) entry which is preliminary data.</text>
</comment>
<gene>
    <name evidence="2" type="ORF">ACFPRA_21255</name>
</gene>
<keyword evidence="1" id="KW-0472">Membrane</keyword>
<dbReference type="Proteomes" id="UP001596109">
    <property type="component" value="Unassembled WGS sequence"/>
</dbReference>
<feature type="transmembrane region" description="Helical" evidence="1">
    <location>
        <begin position="79"/>
        <end position="97"/>
    </location>
</feature>
<keyword evidence="1" id="KW-0812">Transmembrane</keyword>
<protein>
    <submittedName>
        <fullName evidence="2">Uncharacterized protein</fullName>
    </submittedName>
</protein>
<keyword evidence="1" id="KW-1133">Transmembrane helix</keyword>
<keyword evidence="3" id="KW-1185">Reference proteome</keyword>
<evidence type="ECO:0000256" key="1">
    <source>
        <dbReference type="SAM" id="Phobius"/>
    </source>
</evidence>
<evidence type="ECO:0000313" key="2">
    <source>
        <dbReference type="EMBL" id="MFC5591418.1"/>
    </source>
</evidence>
<dbReference type="EMBL" id="JBHSNO010000016">
    <property type="protein sequence ID" value="MFC5591418.1"/>
    <property type="molecule type" value="Genomic_DNA"/>
</dbReference>
<name>A0ABW0TSR4_9BACL</name>
<feature type="transmembrane region" description="Helical" evidence="1">
    <location>
        <begin position="46"/>
        <end position="67"/>
    </location>
</feature>
<reference evidence="3" key="1">
    <citation type="journal article" date="2019" name="Int. J. Syst. Evol. Microbiol.">
        <title>The Global Catalogue of Microorganisms (GCM) 10K type strain sequencing project: providing services to taxonomists for standard genome sequencing and annotation.</title>
        <authorList>
            <consortium name="The Broad Institute Genomics Platform"/>
            <consortium name="The Broad Institute Genome Sequencing Center for Infectious Disease"/>
            <person name="Wu L."/>
            <person name="Ma J."/>
        </authorList>
    </citation>
    <scope>NUCLEOTIDE SEQUENCE [LARGE SCALE GENOMIC DNA]</scope>
    <source>
        <strain evidence="3">CGMCC 4.1434</strain>
    </source>
</reference>
<dbReference type="RefSeq" id="WP_381439190.1">
    <property type="nucleotide sequence ID" value="NZ_JBHSNO010000016.1"/>
</dbReference>
<organism evidence="2 3">
    <name type="scientific">Sporosarcina soli</name>
    <dbReference type="NCBI Taxonomy" id="334736"/>
    <lineage>
        <taxon>Bacteria</taxon>
        <taxon>Bacillati</taxon>
        <taxon>Bacillota</taxon>
        <taxon>Bacilli</taxon>
        <taxon>Bacillales</taxon>
        <taxon>Caryophanaceae</taxon>
        <taxon>Sporosarcina</taxon>
    </lineage>
</organism>